<dbReference type="EMBL" id="JAHUZB010000003">
    <property type="protein sequence ID" value="MBV7390834.1"/>
    <property type="molecule type" value="Genomic_DNA"/>
</dbReference>
<gene>
    <name evidence="2" type="ORF">KUA55_09090</name>
</gene>
<dbReference type="EC" id="4.1.1.23" evidence="2"/>
<dbReference type="Proteomes" id="UP000774130">
    <property type="component" value="Unassembled WGS sequence"/>
</dbReference>
<dbReference type="RefSeq" id="WP_218325884.1">
    <property type="nucleotide sequence ID" value="NZ_JAHUZB010000003.1"/>
</dbReference>
<organism evidence="2 3">
    <name type="scientific">Enterococcus alishanensis</name>
    <dbReference type="NCBI Taxonomy" id="1303817"/>
    <lineage>
        <taxon>Bacteria</taxon>
        <taxon>Bacillati</taxon>
        <taxon>Bacillota</taxon>
        <taxon>Bacilli</taxon>
        <taxon>Lactobacillales</taxon>
        <taxon>Enterococcaceae</taxon>
        <taxon>Enterococcus</taxon>
    </lineage>
</organism>
<dbReference type="PANTHER" id="PTHR35039">
    <property type="entry name" value="3-KETO-L-GULONATE-6-PHOSPHATE DECARBOXYLASE SGBH-RELATED"/>
    <property type="match status" value="1"/>
</dbReference>
<feature type="domain" description="Orotidine 5'-phosphate decarboxylase" evidence="1">
    <location>
        <begin position="2"/>
        <end position="202"/>
    </location>
</feature>
<dbReference type="InterPro" id="IPR001754">
    <property type="entry name" value="OMPdeCOase_dom"/>
</dbReference>
<evidence type="ECO:0000313" key="2">
    <source>
        <dbReference type="EMBL" id="MBV7390834.1"/>
    </source>
</evidence>
<evidence type="ECO:0000313" key="3">
    <source>
        <dbReference type="Proteomes" id="UP000774130"/>
    </source>
</evidence>
<dbReference type="GO" id="GO:0004590">
    <property type="term" value="F:orotidine-5'-phosphate decarboxylase activity"/>
    <property type="evidence" value="ECO:0007669"/>
    <property type="project" value="UniProtKB-EC"/>
</dbReference>
<proteinExistence type="predicted"/>
<comment type="caution">
    <text evidence="2">The sequence shown here is derived from an EMBL/GenBank/DDBJ whole genome shotgun (WGS) entry which is preliminary data.</text>
</comment>
<reference evidence="2 3" key="1">
    <citation type="submission" date="2021-06" db="EMBL/GenBank/DDBJ databases">
        <title>Enterococcus alishanensis sp. nov., a novel lactic acid bacterium isolated from fresh coffee beans.</title>
        <authorList>
            <person name="Chen Y.-S."/>
        </authorList>
    </citation>
    <scope>NUCLEOTIDE SEQUENCE [LARGE SCALE GENOMIC DNA]</scope>
    <source>
        <strain evidence="2 3">ALS3</strain>
    </source>
</reference>
<dbReference type="PANTHER" id="PTHR35039:SF3">
    <property type="entry name" value="3-KETO-L-GULONATE-6-PHOSPHATE DECARBOXYLASE SGBH-RELATED"/>
    <property type="match status" value="1"/>
</dbReference>
<evidence type="ECO:0000259" key="1">
    <source>
        <dbReference type="SMART" id="SM00934"/>
    </source>
</evidence>
<protein>
    <submittedName>
        <fullName evidence="2">Orotidine 5'-phosphate decarboxylase</fullName>
        <ecNumber evidence="2">4.1.1.23</ecNumber>
    </submittedName>
</protein>
<keyword evidence="2" id="KW-0456">Lyase</keyword>
<dbReference type="Pfam" id="PF00215">
    <property type="entry name" value="OMPdecase"/>
    <property type="match status" value="1"/>
</dbReference>
<name>A0ABS6TDC9_9ENTE</name>
<accession>A0ABS6TDC9</accession>
<sequence>MKLQAAIDRVSLEDAVALALQLDGKTDIVEMGTSLVKDYGIEAMTQLREALPNTELLVDLKTIDEGAYEFRQGFKYGGDILTVMGAASLDTLRATYQVAEETGKTMMIDLLEVSEEKIAEILEFEHAIYALHHSVDRVDKQDAVGNVAHFHEKFPEIKRLAIAGGIDLAQTKALATQGLIEIVIVGSKISKASDPAAAVKEFMEGLKA</sequence>
<dbReference type="SMART" id="SM00934">
    <property type="entry name" value="OMPdecase"/>
    <property type="match status" value="1"/>
</dbReference>
<keyword evidence="3" id="KW-1185">Reference proteome</keyword>